<dbReference type="GO" id="GO:0046872">
    <property type="term" value="F:metal ion binding"/>
    <property type="evidence" value="ECO:0007669"/>
    <property type="project" value="UniProtKB-KW"/>
</dbReference>
<sequence>MKKILFFFFLYLAYHSYSQVGIGNSTPRGALDINRPTTNTYGLVLPTNSSVTNIVNPRGGAIAPATTIYESSNDCIRHYRQSAWSNCLLTENGSLFNISKVEQASTFTGTYKSNVAMTTANTYVVGIKNESPTAVSITLSTFDLKLSGVEGISVASVAPATVTIQPGQTALATYRLTGTPTTCGTLTGTWNKMKLNHTATVDVLANPTYQCNLGSWNNTVAPEYRINGLIPGVSYTGTYTIPYTGSSESDCELQLPAETITQDGLTLTYTGGPVSPTGTITYTLSGTYTGPNNGAITFTTASGCQIYLGPCRSCKELINLFPGTPSGVYTFNLYKGVSTSSYIHNLYCDMTTNGGGWTLVSRNGSSSRFGQSGRNTISEPTDNGYIFRSILILIANAGTQVQLRSGSSPTNYAHRITSQPEGPAILALRSSDNTNAGSGTWHRSGVIQDFMNNTTISPTGSWSWAVSCQSTAAGWPRMFHACGNTNSVHWYMDVITENRTSSGDSWASTWIR</sequence>
<dbReference type="InterPro" id="IPR014716">
    <property type="entry name" value="Fibrinogen_a/b/g_C_1"/>
</dbReference>
<proteinExistence type="predicted"/>
<dbReference type="PANTHER" id="PTHR16146:SF46">
    <property type="entry name" value="INTELECTIN-1A-RELATED"/>
    <property type="match status" value="1"/>
</dbReference>
<keyword evidence="3" id="KW-0106">Calcium</keyword>
<evidence type="ECO:0000256" key="4">
    <source>
        <dbReference type="ARBA" id="ARBA00023157"/>
    </source>
</evidence>
<dbReference type="GO" id="GO:0070492">
    <property type="term" value="F:oligosaccharide binding"/>
    <property type="evidence" value="ECO:0007669"/>
    <property type="project" value="TreeGrafter"/>
</dbReference>
<dbReference type="AlphaFoldDB" id="A0A1M6SLR2"/>
<dbReference type="RefSeq" id="WP_072928723.1">
    <property type="nucleotide sequence ID" value="NZ_FRBH01000001.1"/>
</dbReference>
<accession>A0A1M6SLR2</accession>
<dbReference type="EMBL" id="FRBH01000001">
    <property type="protein sequence ID" value="SHK45549.1"/>
    <property type="molecule type" value="Genomic_DNA"/>
</dbReference>
<protein>
    <recommendedName>
        <fullName evidence="7">Fibrinogen beta and gamma chains, C-terminal globular domain</fullName>
    </recommendedName>
</protein>
<dbReference type="Proteomes" id="UP000184120">
    <property type="component" value="Unassembled WGS sequence"/>
</dbReference>
<reference evidence="6" key="1">
    <citation type="submission" date="2016-11" db="EMBL/GenBank/DDBJ databases">
        <authorList>
            <person name="Varghese N."/>
            <person name="Submissions S."/>
        </authorList>
    </citation>
    <scope>NUCLEOTIDE SEQUENCE [LARGE SCALE GENOMIC DNA]</scope>
    <source>
        <strain evidence="6">DSM 27989</strain>
    </source>
</reference>
<evidence type="ECO:0000313" key="5">
    <source>
        <dbReference type="EMBL" id="SHK45549.1"/>
    </source>
</evidence>
<evidence type="ECO:0000256" key="1">
    <source>
        <dbReference type="ARBA" id="ARBA00022723"/>
    </source>
</evidence>
<gene>
    <name evidence="5" type="ORF">SAMN05443634_10131</name>
</gene>
<dbReference type="NCBIfam" id="NF040941">
    <property type="entry name" value="GGGWT_bact"/>
    <property type="match status" value="1"/>
</dbReference>
<name>A0A1M6SLR2_9FLAO</name>
<dbReference type="STRING" id="1434701.SAMN05443634_10131"/>
<dbReference type="InterPro" id="IPR036056">
    <property type="entry name" value="Fibrinogen-like_C"/>
</dbReference>
<dbReference type="SUPFAM" id="SSF56496">
    <property type="entry name" value="Fibrinogen C-terminal domain-like"/>
    <property type="match status" value="2"/>
</dbReference>
<keyword evidence="2" id="KW-0430">Lectin</keyword>
<dbReference type="PANTHER" id="PTHR16146">
    <property type="entry name" value="INTELECTIN"/>
    <property type="match status" value="1"/>
</dbReference>
<dbReference type="Gene3D" id="3.90.215.10">
    <property type="entry name" value="Gamma Fibrinogen, chain A, domain 1"/>
    <property type="match status" value="1"/>
</dbReference>
<dbReference type="GO" id="GO:0005615">
    <property type="term" value="C:extracellular space"/>
    <property type="evidence" value="ECO:0007669"/>
    <property type="project" value="TreeGrafter"/>
</dbReference>
<dbReference type="OrthoDB" id="1228095at2"/>
<evidence type="ECO:0008006" key="7">
    <source>
        <dbReference type="Google" id="ProtNLM"/>
    </source>
</evidence>
<keyword evidence="4" id="KW-1015">Disulfide bond</keyword>
<evidence type="ECO:0000256" key="3">
    <source>
        <dbReference type="ARBA" id="ARBA00022837"/>
    </source>
</evidence>
<keyword evidence="1" id="KW-0479">Metal-binding</keyword>
<evidence type="ECO:0000256" key="2">
    <source>
        <dbReference type="ARBA" id="ARBA00022734"/>
    </source>
</evidence>
<organism evidence="5 6">
    <name type="scientific">Chishuiella changwenlii</name>
    <dbReference type="NCBI Taxonomy" id="1434701"/>
    <lineage>
        <taxon>Bacteria</taxon>
        <taxon>Pseudomonadati</taxon>
        <taxon>Bacteroidota</taxon>
        <taxon>Flavobacteriia</taxon>
        <taxon>Flavobacteriales</taxon>
        <taxon>Weeksellaceae</taxon>
        <taxon>Chishuiella</taxon>
    </lineage>
</organism>
<evidence type="ECO:0000313" key="6">
    <source>
        <dbReference type="Proteomes" id="UP000184120"/>
    </source>
</evidence>